<sequence>MRNFKTLPTMLDSTASSQLIKVQEVEVAVNKKDTKILSLQIMGLGGTGKYFSFICFIGRFSRNSKILIDHLMEVRLGLVLERNPNGPVTSVRWMD</sequence>
<organism evidence="1 2">
    <name type="scientific">Aquilegia coerulea</name>
    <name type="common">Rocky mountain columbine</name>
    <dbReference type="NCBI Taxonomy" id="218851"/>
    <lineage>
        <taxon>Eukaryota</taxon>
        <taxon>Viridiplantae</taxon>
        <taxon>Streptophyta</taxon>
        <taxon>Embryophyta</taxon>
        <taxon>Tracheophyta</taxon>
        <taxon>Spermatophyta</taxon>
        <taxon>Magnoliopsida</taxon>
        <taxon>Ranunculales</taxon>
        <taxon>Ranunculaceae</taxon>
        <taxon>Thalictroideae</taxon>
        <taxon>Aquilegia</taxon>
    </lineage>
</organism>
<protein>
    <submittedName>
        <fullName evidence="1">Uncharacterized protein</fullName>
    </submittedName>
</protein>
<name>A0A2G5CIV4_AQUCA</name>
<accession>A0A2G5CIV4</accession>
<evidence type="ECO:0000313" key="1">
    <source>
        <dbReference type="EMBL" id="PIA31214.1"/>
    </source>
</evidence>
<keyword evidence="2" id="KW-1185">Reference proteome</keyword>
<gene>
    <name evidence="1" type="ORF">AQUCO_05100014v1</name>
</gene>
<dbReference type="InParanoid" id="A0A2G5CIV4"/>
<reference evidence="1 2" key="1">
    <citation type="submission" date="2017-09" db="EMBL/GenBank/DDBJ databases">
        <title>WGS assembly of Aquilegia coerulea Goldsmith.</title>
        <authorList>
            <person name="Hodges S."/>
            <person name="Kramer E."/>
            <person name="Nordborg M."/>
            <person name="Tomkins J."/>
            <person name="Borevitz J."/>
            <person name="Derieg N."/>
            <person name="Yan J."/>
            <person name="Mihaltcheva S."/>
            <person name="Hayes R.D."/>
            <person name="Rokhsar D."/>
        </authorList>
    </citation>
    <scope>NUCLEOTIDE SEQUENCE [LARGE SCALE GENOMIC DNA]</scope>
    <source>
        <strain evidence="2">cv. Goldsmith</strain>
    </source>
</reference>
<dbReference type="AlphaFoldDB" id="A0A2G5CIV4"/>
<dbReference type="Proteomes" id="UP000230069">
    <property type="component" value="Unassembled WGS sequence"/>
</dbReference>
<evidence type="ECO:0000313" key="2">
    <source>
        <dbReference type="Proteomes" id="UP000230069"/>
    </source>
</evidence>
<dbReference type="EMBL" id="KZ305068">
    <property type="protein sequence ID" value="PIA31214.1"/>
    <property type="molecule type" value="Genomic_DNA"/>
</dbReference>
<proteinExistence type="predicted"/>